<name>A0AAD7JIB3_9AGAR</name>
<dbReference type="Proteomes" id="UP001215280">
    <property type="component" value="Unassembled WGS sequence"/>
</dbReference>
<dbReference type="EMBL" id="JARJLG010000041">
    <property type="protein sequence ID" value="KAJ7763118.1"/>
    <property type="molecule type" value="Genomic_DNA"/>
</dbReference>
<protein>
    <submittedName>
        <fullName evidence="1">Uncharacterized protein</fullName>
    </submittedName>
</protein>
<gene>
    <name evidence="1" type="ORF">DFH07DRAFT_1059327</name>
</gene>
<keyword evidence="2" id="KW-1185">Reference proteome</keyword>
<evidence type="ECO:0000313" key="1">
    <source>
        <dbReference type="EMBL" id="KAJ7763118.1"/>
    </source>
</evidence>
<evidence type="ECO:0000313" key="2">
    <source>
        <dbReference type="Proteomes" id="UP001215280"/>
    </source>
</evidence>
<accession>A0AAD7JIB3</accession>
<organism evidence="1 2">
    <name type="scientific">Mycena maculata</name>
    <dbReference type="NCBI Taxonomy" id="230809"/>
    <lineage>
        <taxon>Eukaryota</taxon>
        <taxon>Fungi</taxon>
        <taxon>Dikarya</taxon>
        <taxon>Basidiomycota</taxon>
        <taxon>Agaricomycotina</taxon>
        <taxon>Agaricomycetes</taxon>
        <taxon>Agaricomycetidae</taxon>
        <taxon>Agaricales</taxon>
        <taxon>Marasmiineae</taxon>
        <taxon>Mycenaceae</taxon>
        <taxon>Mycena</taxon>
    </lineage>
</organism>
<dbReference type="AlphaFoldDB" id="A0AAD7JIB3"/>
<comment type="caution">
    <text evidence="1">The sequence shown here is derived from an EMBL/GenBank/DDBJ whole genome shotgun (WGS) entry which is preliminary data.</text>
</comment>
<sequence>MPLPSHQLTRYELDAAWEIHGGILTQALNLVEARILISFDEDPWTDSVVLNHLKAPSLVEIAFEIAETGGPGVFRPFESFIDHSQAATPRKLTLRGCPPPSAITDILLGYLSLTTLRILFRGYLATPYRAANNFLSELTIGAHTSRDDALAPQLSEIYVGCEHKTSIDHAAYLRTLHSLPVHSLKTAELLAHLGAGLDTATVSGLERLRQDGLNLLLLEGYDTKVVMVGWTYAKPY</sequence>
<reference evidence="1" key="1">
    <citation type="submission" date="2023-03" db="EMBL/GenBank/DDBJ databases">
        <title>Massive genome expansion in bonnet fungi (Mycena s.s.) driven by repeated elements and novel gene families across ecological guilds.</title>
        <authorList>
            <consortium name="Lawrence Berkeley National Laboratory"/>
            <person name="Harder C.B."/>
            <person name="Miyauchi S."/>
            <person name="Viragh M."/>
            <person name="Kuo A."/>
            <person name="Thoen E."/>
            <person name="Andreopoulos B."/>
            <person name="Lu D."/>
            <person name="Skrede I."/>
            <person name="Drula E."/>
            <person name="Henrissat B."/>
            <person name="Morin E."/>
            <person name="Kohler A."/>
            <person name="Barry K."/>
            <person name="LaButti K."/>
            <person name="Morin E."/>
            <person name="Salamov A."/>
            <person name="Lipzen A."/>
            <person name="Mereny Z."/>
            <person name="Hegedus B."/>
            <person name="Baldrian P."/>
            <person name="Stursova M."/>
            <person name="Weitz H."/>
            <person name="Taylor A."/>
            <person name="Grigoriev I.V."/>
            <person name="Nagy L.G."/>
            <person name="Martin F."/>
            <person name="Kauserud H."/>
        </authorList>
    </citation>
    <scope>NUCLEOTIDE SEQUENCE</scope>
    <source>
        <strain evidence="1">CBHHK188m</strain>
    </source>
</reference>
<proteinExistence type="predicted"/>